<organism evidence="4 5">
    <name type="scientific">Fictibacillus barbaricus</name>
    <dbReference type="NCBI Taxonomy" id="182136"/>
    <lineage>
        <taxon>Bacteria</taxon>
        <taxon>Bacillati</taxon>
        <taxon>Bacillota</taxon>
        <taxon>Bacilli</taxon>
        <taxon>Bacillales</taxon>
        <taxon>Fictibacillaceae</taxon>
        <taxon>Fictibacillus</taxon>
    </lineage>
</organism>
<proteinExistence type="predicted"/>
<name>A0ABS2ZC13_9BACL</name>
<dbReference type="Pfam" id="PF12680">
    <property type="entry name" value="SnoaL_2"/>
    <property type="match status" value="2"/>
</dbReference>
<protein>
    <submittedName>
        <fullName evidence="4">Nuclear transport factor 2 family protein</fullName>
    </submittedName>
</protein>
<dbReference type="PANTHER" id="PTHR41252:SF1">
    <property type="entry name" value="BLR2505 PROTEIN"/>
    <property type="match status" value="1"/>
</dbReference>
<dbReference type="SUPFAM" id="SSF54427">
    <property type="entry name" value="NTF2-like"/>
    <property type="match status" value="2"/>
</dbReference>
<comment type="caution">
    <text evidence="4">The sequence shown here is derived from an EMBL/GenBank/DDBJ whole genome shotgun (WGS) entry which is preliminary data.</text>
</comment>
<dbReference type="Proteomes" id="UP001319060">
    <property type="component" value="Unassembled WGS sequence"/>
</dbReference>
<feature type="region of interest" description="Disordered" evidence="1">
    <location>
        <begin position="31"/>
        <end position="64"/>
    </location>
</feature>
<gene>
    <name evidence="4" type="ORF">JYA64_02525</name>
</gene>
<evidence type="ECO:0000313" key="5">
    <source>
        <dbReference type="Proteomes" id="UP001319060"/>
    </source>
</evidence>
<dbReference type="PROSITE" id="PS51257">
    <property type="entry name" value="PROKAR_LIPOPROTEIN"/>
    <property type="match status" value="1"/>
</dbReference>
<dbReference type="Gene3D" id="3.10.450.50">
    <property type="match status" value="2"/>
</dbReference>
<evidence type="ECO:0000259" key="3">
    <source>
        <dbReference type="Pfam" id="PF12680"/>
    </source>
</evidence>
<evidence type="ECO:0000256" key="2">
    <source>
        <dbReference type="SAM" id="SignalP"/>
    </source>
</evidence>
<feature type="domain" description="SnoaL-like" evidence="3">
    <location>
        <begin position="234"/>
        <end position="341"/>
    </location>
</feature>
<evidence type="ECO:0000313" key="4">
    <source>
        <dbReference type="EMBL" id="MBN3544166.1"/>
    </source>
</evidence>
<feature type="domain" description="SnoaL-like" evidence="3">
    <location>
        <begin position="73"/>
        <end position="179"/>
    </location>
</feature>
<feature type="signal peptide" evidence="2">
    <location>
        <begin position="1"/>
        <end position="24"/>
    </location>
</feature>
<dbReference type="EMBL" id="JAFHKS010000040">
    <property type="protein sequence ID" value="MBN3544166.1"/>
    <property type="molecule type" value="Genomic_DNA"/>
</dbReference>
<feature type="chain" id="PRO_5045716933" evidence="2">
    <location>
        <begin position="25"/>
        <end position="360"/>
    </location>
</feature>
<dbReference type="PANTHER" id="PTHR41252">
    <property type="entry name" value="BLR2505 PROTEIN"/>
    <property type="match status" value="1"/>
</dbReference>
<dbReference type="InterPro" id="IPR037401">
    <property type="entry name" value="SnoaL-like"/>
</dbReference>
<keyword evidence="5" id="KW-1185">Reference proteome</keyword>
<dbReference type="InterPro" id="IPR032710">
    <property type="entry name" value="NTF2-like_dom_sf"/>
</dbReference>
<feature type="compositionally biased region" description="Polar residues" evidence="1">
    <location>
        <begin position="40"/>
        <end position="64"/>
    </location>
</feature>
<reference evidence="4 5" key="1">
    <citation type="submission" date="2021-01" db="EMBL/GenBank/DDBJ databases">
        <title>Genome Sequencing of Type Strains.</title>
        <authorList>
            <person name="Lemaire J.F."/>
            <person name="Inderbitzin P."/>
            <person name="Collins S.B."/>
            <person name="Wespe N."/>
            <person name="Knight-Connoni V."/>
        </authorList>
    </citation>
    <scope>NUCLEOTIDE SEQUENCE [LARGE SCALE GENOMIC DNA]</scope>
    <source>
        <strain evidence="4 5">DSM 14730</strain>
    </source>
</reference>
<keyword evidence="2" id="KW-0732">Signal</keyword>
<accession>A0ABS2ZC13</accession>
<evidence type="ECO:0000256" key="1">
    <source>
        <dbReference type="SAM" id="MobiDB-lite"/>
    </source>
</evidence>
<sequence length="360" mass="41072">MNRRTFKKSALLSCAIALILSVTGCNLNGNGNREAEQERTNPTPQSTNESTPKPLNVANKNQTGSTQTAEMMQDFYAAFSKGDVEGASKFLTPDFIMHVPGRGKNAGEYWGVEGFQKFYKNILNYNGGKFSMQVPVLSINKDVVFTREAVQINRKHDPNNLFNLRFFMEYRIKNGKVSEAWTIPEDLYLYDAYWTPSSKAPNQARIKKPQGGAQGISDRVVNNASSKTNRDLVLNFYNTFWQGDLEGLKKYFAKDFIFYVPGKSNLAGSYKGFDGYLQFRDKLMKIAGGRYKLEIDSIAASKNDVFVREYIRMNRKWDPVPRVVPPVILHFEIRNGKITRVNDIPVNLYEYETFFTSPKR</sequence>
<dbReference type="RefSeq" id="WP_188404321.1">
    <property type="nucleotide sequence ID" value="NZ_BMCE01000004.1"/>
</dbReference>